<gene>
    <name evidence="2" type="ORF">Pfra01_001275600</name>
</gene>
<proteinExistence type="predicted"/>
<organism evidence="2 3">
    <name type="scientific">Phytophthora fragariaefolia</name>
    <dbReference type="NCBI Taxonomy" id="1490495"/>
    <lineage>
        <taxon>Eukaryota</taxon>
        <taxon>Sar</taxon>
        <taxon>Stramenopiles</taxon>
        <taxon>Oomycota</taxon>
        <taxon>Peronosporomycetes</taxon>
        <taxon>Peronosporales</taxon>
        <taxon>Peronosporaceae</taxon>
        <taxon>Phytophthora</taxon>
    </lineage>
</organism>
<protein>
    <submittedName>
        <fullName evidence="2">Unnamed protein product</fullName>
    </submittedName>
</protein>
<comment type="caution">
    <text evidence="2">The sequence shown here is derived from an EMBL/GenBank/DDBJ whole genome shotgun (WGS) entry which is preliminary data.</text>
</comment>
<evidence type="ECO:0000256" key="1">
    <source>
        <dbReference type="SAM" id="MobiDB-lite"/>
    </source>
</evidence>
<reference evidence="2" key="1">
    <citation type="submission" date="2023-04" db="EMBL/GenBank/DDBJ databases">
        <title>Phytophthora fragariaefolia NBRC 109709.</title>
        <authorList>
            <person name="Ichikawa N."/>
            <person name="Sato H."/>
            <person name="Tonouchi N."/>
        </authorList>
    </citation>
    <scope>NUCLEOTIDE SEQUENCE</scope>
    <source>
        <strain evidence="2">NBRC 109709</strain>
    </source>
</reference>
<dbReference type="EMBL" id="BSXT01001292">
    <property type="protein sequence ID" value="GMF40946.1"/>
    <property type="molecule type" value="Genomic_DNA"/>
</dbReference>
<feature type="region of interest" description="Disordered" evidence="1">
    <location>
        <begin position="18"/>
        <end position="41"/>
    </location>
</feature>
<dbReference type="AlphaFoldDB" id="A0A9W6XLM5"/>
<sequence length="132" mass="14836">MTNGSQIMRPHCGTKVKIRGNRHQGKPPPGETASGWRGYPENLPVTQKRSNEILSVAVAAVYSTCAHTRYTLNQGVKHLNISRFNTASLESSCVQPKCRTLLSTYLMSDNTIPFESHDYFIDWLFASVEYDI</sequence>
<keyword evidence="3" id="KW-1185">Reference proteome</keyword>
<accession>A0A9W6XLM5</accession>
<name>A0A9W6XLM5_9STRA</name>
<dbReference type="Proteomes" id="UP001165121">
    <property type="component" value="Unassembled WGS sequence"/>
</dbReference>
<evidence type="ECO:0000313" key="3">
    <source>
        <dbReference type="Proteomes" id="UP001165121"/>
    </source>
</evidence>
<evidence type="ECO:0000313" key="2">
    <source>
        <dbReference type="EMBL" id="GMF40946.1"/>
    </source>
</evidence>